<evidence type="ECO:0000313" key="2">
    <source>
        <dbReference type="EMBL" id="WZW97707.1"/>
    </source>
</evidence>
<dbReference type="Gene3D" id="3.30.310.50">
    <property type="entry name" value="Alpha-D-phosphohexomutase, C-terminal domain"/>
    <property type="match status" value="1"/>
</dbReference>
<evidence type="ECO:0000313" key="3">
    <source>
        <dbReference type="Proteomes" id="UP001434337"/>
    </source>
</evidence>
<keyword evidence="3" id="KW-1185">Reference proteome</keyword>
<name>A0ABZ3C610_9ACTN</name>
<organism evidence="2 3">
    <name type="scientific">Propioniciclava soli</name>
    <dbReference type="NCBI Taxonomy" id="2775081"/>
    <lineage>
        <taxon>Bacteria</taxon>
        <taxon>Bacillati</taxon>
        <taxon>Actinomycetota</taxon>
        <taxon>Actinomycetes</taxon>
        <taxon>Propionibacteriales</taxon>
        <taxon>Propionibacteriaceae</taxon>
        <taxon>Propioniciclava</taxon>
    </lineage>
</organism>
<sequence length="131" mass="14130">MTDLTTVADVATERPARYGKQLAAHLGRRMGSDWSDDDRAGWIQFGAGRAVLTCTESTLRIELTTEPGSVGTLEDVIGRHLVRFGARDELVVAWRRHDGSTGTRQENTGEDEGRPGREGAGPAPTGLPETV</sequence>
<gene>
    <name evidence="2" type="ORF">PCC79_12465</name>
</gene>
<dbReference type="RefSeq" id="WP_342372012.1">
    <property type="nucleotide sequence ID" value="NZ_CP115965.1"/>
</dbReference>
<dbReference type="Pfam" id="PF09981">
    <property type="entry name" value="DUF2218"/>
    <property type="match status" value="1"/>
</dbReference>
<dbReference type="InterPro" id="IPR014543">
    <property type="entry name" value="UCP028291"/>
</dbReference>
<dbReference type="Proteomes" id="UP001434337">
    <property type="component" value="Chromosome"/>
</dbReference>
<evidence type="ECO:0000256" key="1">
    <source>
        <dbReference type="SAM" id="MobiDB-lite"/>
    </source>
</evidence>
<proteinExistence type="predicted"/>
<reference evidence="2 3" key="1">
    <citation type="journal article" date="2023" name="Environ Microbiome">
        <title>A coral-associated actinobacterium mitigates coral bleaching under heat stress.</title>
        <authorList>
            <person name="Li J."/>
            <person name="Zou Y."/>
            <person name="Li Q."/>
            <person name="Zhang J."/>
            <person name="Bourne D.G."/>
            <person name="Lyu Y."/>
            <person name="Liu C."/>
            <person name="Zhang S."/>
        </authorList>
    </citation>
    <scope>NUCLEOTIDE SEQUENCE [LARGE SCALE GENOMIC DNA]</scope>
    <source>
        <strain evidence="2 3">SCSIO 13291</strain>
    </source>
</reference>
<feature type="region of interest" description="Disordered" evidence="1">
    <location>
        <begin position="95"/>
        <end position="131"/>
    </location>
</feature>
<accession>A0ABZ3C610</accession>
<feature type="compositionally biased region" description="Low complexity" evidence="1">
    <location>
        <begin position="120"/>
        <end position="131"/>
    </location>
</feature>
<protein>
    <submittedName>
        <fullName evidence="2">DUF2218 domain-containing protein</fullName>
    </submittedName>
</protein>
<dbReference type="EMBL" id="CP115965">
    <property type="protein sequence ID" value="WZW97707.1"/>
    <property type="molecule type" value="Genomic_DNA"/>
</dbReference>